<evidence type="ECO:0008006" key="3">
    <source>
        <dbReference type="Google" id="ProtNLM"/>
    </source>
</evidence>
<keyword evidence="2" id="KW-1185">Reference proteome</keyword>
<protein>
    <recommendedName>
        <fullName evidence="3">DUF732 domain-containing protein</fullName>
    </recommendedName>
</protein>
<sequence length="84" mass="9499">MIQVLIDTETGDQYSDMDALNRVLSRSQVRGEITDVEGVEFPLVLRELLRARGYGPCPLIMDDADKRKLFGVYYSVCAERGLTE</sequence>
<dbReference type="Proteomes" id="UP001558474">
    <property type="component" value="Unassembled WGS sequence"/>
</dbReference>
<reference evidence="1 2" key="1">
    <citation type="submission" date="2024-04" db="EMBL/GenBank/DDBJ databases">
        <title>Genomic Markers of Mycobacteria.</title>
        <authorList>
            <person name="Soliman M.S."/>
            <person name="Elkholy A."/>
            <person name="Soliman N.S."/>
            <person name="Abbas A."/>
            <person name="Khayrat S."/>
            <person name="Shawky S."/>
        </authorList>
    </citation>
    <scope>NUCLEOTIDE SEQUENCE [LARGE SCALE GENOMIC DNA]</scope>
    <source>
        <strain evidence="1 2">Egy-CU-AM5</strain>
    </source>
</reference>
<dbReference type="RefSeq" id="WP_368574027.1">
    <property type="nucleotide sequence ID" value="NZ_JBDLOU010000073.1"/>
</dbReference>
<gene>
    <name evidence="1" type="ORF">ABFW12_25785</name>
</gene>
<accession>A0ABV3VJS7</accession>
<comment type="caution">
    <text evidence="1">The sequence shown here is derived from an EMBL/GenBank/DDBJ whole genome shotgun (WGS) entry which is preliminary data.</text>
</comment>
<organism evidence="1 2">
    <name type="scientific">Mycolicibacterium porcinum</name>
    <dbReference type="NCBI Taxonomy" id="39693"/>
    <lineage>
        <taxon>Bacteria</taxon>
        <taxon>Bacillati</taxon>
        <taxon>Actinomycetota</taxon>
        <taxon>Actinomycetes</taxon>
        <taxon>Mycobacteriales</taxon>
        <taxon>Mycobacteriaceae</taxon>
        <taxon>Mycolicibacterium</taxon>
    </lineage>
</organism>
<dbReference type="EMBL" id="JBDLOU010000073">
    <property type="protein sequence ID" value="MEX3741646.1"/>
    <property type="molecule type" value="Genomic_DNA"/>
</dbReference>
<name>A0ABV3VJS7_9MYCO</name>
<evidence type="ECO:0000313" key="2">
    <source>
        <dbReference type="Proteomes" id="UP001558474"/>
    </source>
</evidence>
<proteinExistence type="predicted"/>
<evidence type="ECO:0000313" key="1">
    <source>
        <dbReference type="EMBL" id="MEX3741646.1"/>
    </source>
</evidence>